<dbReference type="EMBL" id="QYCY01000001">
    <property type="protein sequence ID" value="RLV81570.1"/>
    <property type="molecule type" value="Genomic_DNA"/>
</dbReference>
<evidence type="ECO:0000313" key="2">
    <source>
        <dbReference type="Proteomes" id="UP000281594"/>
    </source>
</evidence>
<protein>
    <submittedName>
        <fullName evidence="1">Uncharacterized protein</fullName>
    </submittedName>
</protein>
<gene>
    <name evidence="1" type="ORF">D3C57_124335</name>
</gene>
<evidence type="ECO:0000313" key="1">
    <source>
        <dbReference type="EMBL" id="RLV81570.1"/>
    </source>
</evidence>
<dbReference type="Proteomes" id="UP000281594">
    <property type="component" value="Unassembled WGS sequence"/>
</dbReference>
<sequence>MEAMRYFLACYFSVPGEVFGDSSGDEGGAGGVAGTDVAPSCFRDRVFLGCLGNGALMLGPFGA</sequence>
<comment type="caution">
    <text evidence="1">The sequence shown here is derived from an EMBL/GenBank/DDBJ whole genome shotgun (WGS) entry which is preliminary data.</text>
</comment>
<name>A0A3L8RQK9_STRRN</name>
<reference evidence="1 2" key="1">
    <citation type="journal article" date="2018" name="J. Biol. Chem.">
        <title>Discovery of the actinoplanic acid pathway in Streptomyces rapamycinicus reveals a genetically conserved synergism with rapamycin.</title>
        <authorList>
            <person name="Mrak P."/>
            <person name="Krastel P."/>
            <person name="Pivk Lukancic P."/>
            <person name="Tao J."/>
            <person name="Pistorius D."/>
            <person name="Moore C.M."/>
        </authorList>
    </citation>
    <scope>NUCLEOTIDE SEQUENCE [LARGE SCALE GENOMIC DNA]</scope>
    <source>
        <strain evidence="1 2">NRRL 5491</strain>
    </source>
</reference>
<dbReference type="AlphaFoldDB" id="A0A3L8RQK9"/>
<proteinExistence type="predicted"/>
<organism evidence="1 2">
    <name type="scientific">Streptomyces rapamycinicus (strain ATCC 29253 / DSM 41530 / NRRL 5491 / AYB-994)</name>
    <name type="common">Streptomyces hygroscopicus (strain ATCC 29253)</name>
    <dbReference type="NCBI Taxonomy" id="1343740"/>
    <lineage>
        <taxon>Bacteria</taxon>
        <taxon>Bacillati</taxon>
        <taxon>Actinomycetota</taxon>
        <taxon>Actinomycetes</taxon>
        <taxon>Kitasatosporales</taxon>
        <taxon>Streptomycetaceae</taxon>
        <taxon>Streptomyces</taxon>
        <taxon>Streptomyces violaceusniger group</taxon>
    </lineage>
</organism>
<accession>A0A3L8RQK9</accession>